<accession>A0A445FEL3</accession>
<keyword evidence="6" id="KW-1185">Reference proteome</keyword>
<dbReference type="GO" id="GO:0008194">
    <property type="term" value="F:UDP-glycosyltransferase activity"/>
    <property type="evidence" value="ECO:0007669"/>
    <property type="project" value="InterPro"/>
</dbReference>
<dbReference type="SUPFAM" id="SSF53756">
    <property type="entry name" value="UDP-Glycosyltransferase/glycogen phosphorylase"/>
    <property type="match status" value="1"/>
</dbReference>
<protein>
    <recommendedName>
        <fullName evidence="4">Glycosyltransferase</fullName>
        <ecNumber evidence="4">2.4.1.-</ecNumber>
    </recommendedName>
</protein>
<evidence type="ECO:0000256" key="2">
    <source>
        <dbReference type="ARBA" id="ARBA00022679"/>
    </source>
</evidence>
<proteinExistence type="inferred from homology"/>
<evidence type="ECO:0000313" key="5">
    <source>
        <dbReference type="EMBL" id="RZB47289.1"/>
    </source>
</evidence>
<dbReference type="PROSITE" id="PS00375">
    <property type="entry name" value="UDPGT"/>
    <property type="match status" value="1"/>
</dbReference>
<comment type="caution">
    <text evidence="5">The sequence shown here is derived from an EMBL/GenBank/DDBJ whole genome shotgun (WGS) entry which is preliminary data.</text>
</comment>
<dbReference type="FunFam" id="3.40.50.2000:FF:000060">
    <property type="entry name" value="Glycosyltransferase"/>
    <property type="match status" value="1"/>
</dbReference>
<dbReference type="EC" id="2.4.1.-" evidence="4"/>
<evidence type="ECO:0000256" key="3">
    <source>
        <dbReference type="RuleBase" id="RU003718"/>
    </source>
</evidence>
<gene>
    <name evidence="5" type="ORF">D0Y65_051070</name>
</gene>
<keyword evidence="2 3" id="KW-0808">Transferase</keyword>
<evidence type="ECO:0000256" key="4">
    <source>
        <dbReference type="RuleBase" id="RU362057"/>
    </source>
</evidence>
<dbReference type="InterPro" id="IPR002213">
    <property type="entry name" value="UDP_glucos_trans"/>
</dbReference>
<dbReference type="EMBL" id="QZWG01000019">
    <property type="protein sequence ID" value="RZB47289.1"/>
    <property type="molecule type" value="Genomic_DNA"/>
</dbReference>
<dbReference type="Proteomes" id="UP000289340">
    <property type="component" value="Chromosome 19"/>
</dbReference>
<dbReference type="AlphaFoldDB" id="A0A445FEL3"/>
<organism evidence="5 6">
    <name type="scientific">Glycine soja</name>
    <name type="common">Wild soybean</name>
    <dbReference type="NCBI Taxonomy" id="3848"/>
    <lineage>
        <taxon>Eukaryota</taxon>
        <taxon>Viridiplantae</taxon>
        <taxon>Streptophyta</taxon>
        <taxon>Embryophyta</taxon>
        <taxon>Tracheophyta</taxon>
        <taxon>Spermatophyta</taxon>
        <taxon>Magnoliopsida</taxon>
        <taxon>eudicotyledons</taxon>
        <taxon>Gunneridae</taxon>
        <taxon>Pentapetalae</taxon>
        <taxon>rosids</taxon>
        <taxon>fabids</taxon>
        <taxon>Fabales</taxon>
        <taxon>Fabaceae</taxon>
        <taxon>Papilionoideae</taxon>
        <taxon>50 kb inversion clade</taxon>
        <taxon>NPAAA clade</taxon>
        <taxon>indigoferoid/millettioid clade</taxon>
        <taxon>Phaseoleae</taxon>
        <taxon>Glycine</taxon>
        <taxon>Glycine subgen. Soja</taxon>
    </lineage>
</organism>
<dbReference type="InterPro" id="IPR035595">
    <property type="entry name" value="UDP_glycos_trans_CS"/>
</dbReference>
<keyword evidence="3" id="KW-0328">Glycosyltransferase</keyword>
<sequence>MAKTTHIAVFTIPVFTHQASIIELCKRLHLHHHFHITCIFPTINSPILSTTMLLKSLPSTAISHIFLPPVNEQDLPHQDVSPQTKVQLAVSQSMQSFRDTLASLRASSTTPPLAALVVDAFANEALEIAKEFDLASYVYIVTSAMTLSLLLHLPTLHEEVACEYKDCVEGIRIPGCVSIQGRDLPDDFQDRSSFAYELILQRSKRFDLACGFLVNSFCEMEENVVTAFHEDGKVNVPIYLVGPVIQTGPSSESNGNSECLSWLENQMPNSVLYVSFGSVCALTQQQINELALGLELSGKKFLWVFRAPSDVDVKNDDPLKFLPHGFLERTKEQGLVITSWAPQTQILSHTSTGGFVTHCGWNSTVESIVAGVPMITWPLCAEQRMNAALVTEGLRVGLRPKFRENDGIVEKEETAKVVKNLLGDEGKGIRQRIGKLKDAAADALKEHGRSTSALFQFVTQLEN</sequence>
<dbReference type="Gene3D" id="3.40.50.2000">
    <property type="entry name" value="Glycogen Phosphorylase B"/>
    <property type="match status" value="2"/>
</dbReference>
<dbReference type="Pfam" id="PF00201">
    <property type="entry name" value="UDPGT"/>
    <property type="match status" value="1"/>
</dbReference>
<evidence type="ECO:0000256" key="1">
    <source>
        <dbReference type="ARBA" id="ARBA00009995"/>
    </source>
</evidence>
<dbReference type="CDD" id="cd03784">
    <property type="entry name" value="GT1_Gtf-like"/>
    <property type="match status" value="1"/>
</dbReference>
<name>A0A445FEL3_GLYSO</name>
<dbReference type="PANTHER" id="PTHR48045">
    <property type="entry name" value="UDP-GLYCOSYLTRANSFERASE 72B1"/>
    <property type="match status" value="1"/>
</dbReference>
<dbReference type="SMR" id="A0A445FEL3"/>
<comment type="similarity">
    <text evidence="1 3">Belongs to the UDP-glycosyltransferase family.</text>
</comment>
<dbReference type="FunFam" id="3.40.50.2000:FF:000054">
    <property type="entry name" value="Glycosyltransferase"/>
    <property type="match status" value="1"/>
</dbReference>
<dbReference type="PANTHER" id="PTHR48045:SF6">
    <property type="entry name" value="UDP-GLUCOSYLTRANSFERASE FAMILY PROTEIN"/>
    <property type="match status" value="1"/>
</dbReference>
<evidence type="ECO:0000313" key="6">
    <source>
        <dbReference type="Proteomes" id="UP000289340"/>
    </source>
</evidence>
<reference evidence="5 6" key="1">
    <citation type="submission" date="2018-09" db="EMBL/GenBank/DDBJ databases">
        <title>A high-quality reference genome of wild soybean provides a powerful tool to mine soybean genomes.</title>
        <authorList>
            <person name="Xie M."/>
            <person name="Chung C.Y.L."/>
            <person name="Li M.-W."/>
            <person name="Wong F.-L."/>
            <person name="Chan T.-F."/>
            <person name="Lam H.-M."/>
        </authorList>
    </citation>
    <scope>NUCLEOTIDE SEQUENCE [LARGE SCALE GENOMIC DNA]</scope>
    <source>
        <strain evidence="6">cv. W05</strain>
        <tissue evidence="5">Hypocotyl of etiolated seedlings</tissue>
    </source>
</reference>
<dbReference type="Gramene" id="XM_028362042.1">
    <property type="protein sequence ID" value="XP_028217843.1"/>
    <property type="gene ID" value="LOC114399823"/>
</dbReference>